<name>A0ACC0MX45_RHOML</name>
<comment type="caution">
    <text evidence="1">The sequence shown here is derived from an EMBL/GenBank/DDBJ whole genome shotgun (WGS) entry which is preliminary data.</text>
</comment>
<dbReference type="Proteomes" id="UP001062846">
    <property type="component" value="Chromosome 7"/>
</dbReference>
<organism evidence="1 2">
    <name type="scientific">Rhododendron molle</name>
    <name type="common">Chinese azalea</name>
    <name type="synonym">Azalea mollis</name>
    <dbReference type="NCBI Taxonomy" id="49168"/>
    <lineage>
        <taxon>Eukaryota</taxon>
        <taxon>Viridiplantae</taxon>
        <taxon>Streptophyta</taxon>
        <taxon>Embryophyta</taxon>
        <taxon>Tracheophyta</taxon>
        <taxon>Spermatophyta</taxon>
        <taxon>Magnoliopsida</taxon>
        <taxon>eudicotyledons</taxon>
        <taxon>Gunneridae</taxon>
        <taxon>Pentapetalae</taxon>
        <taxon>asterids</taxon>
        <taxon>Ericales</taxon>
        <taxon>Ericaceae</taxon>
        <taxon>Ericoideae</taxon>
        <taxon>Rhodoreae</taxon>
        <taxon>Rhododendron</taxon>
    </lineage>
</organism>
<protein>
    <submittedName>
        <fullName evidence="1">Uncharacterized protein</fullName>
    </submittedName>
</protein>
<sequence length="360" mass="39808">MGRTPCCEKKGLKKGPWTPEEDERLIEYINKNGQGSWRALPKLAGLLRCGKSCRLRWTNYLRPDIKRGPFSSEEEKLVIQLHGIVGNRYTLHCALSLVLSIDNIGPGSESRERERGSSSVFPLIAFGLIRKSLERWAAIASQLPGRTDNEIKNLWNTHLKRRLVCMGIDPQTHEPMSTSNGPNRKPSTSPSTRHMAQWESARLEAEARLSKESLLFIPPSLGRTSSDYFLRIWNSEVGESFRDISKGSKNPCQSSISQASSSTTRCGSVSVTTAEIGNPLIGSSATGSTENGDLENKLYADDSMDISDSSSSIELEDSCDTALQLLFDFPANNDMSFLEHSDDYTFCDAIMAESSLNCSP</sequence>
<evidence type="ECO:0000313" key="2">
    <source>
        <dbReference type="Proteomes" id="UP001062846"/>
    </source>
</evidence>
<accession>A0ACC0MX45</accession>
<proteinExistence type="predicted"/>
<evidence type="ECO:0000313" key="1">
    <source>
        <dbReference type="EMBL" id="KAI8545151.1"/>
    </source>
</evidence>
<gene>
    <name evidence="1" type="ORF">RHMOL_Rhmol07G0020100</name>
</gene>
<keyword evidence="2" id="KW-1185">Reference proteome</keyword>
<dbReference type="EMBL" id="CM046394">
    <property type="protein sequence ID" value="KAI8545151.1"/>
    <property type="molecule type" value="Genomic_DNA"/>
</dbReference>
<reference evidence="1" key="1">
    <citation type="submission" date="2022-02" db="EMBL/GenBank/DDBJ databases">
        <title>Plant Genome Project.</title>
        <authorList>
            <person name="Zhang R.-G."/>
        </authorList>
    </citation>
    <scope>NUCLEOTIDE SEQUENCE</scope>
    <source>
        <strain evidence="1">AT1</strain>
    </source>
</reference>